<accession>A0A5N4A9Z3</accession>
<dbReference type="PANTHER" id="PTHR47331:SF4">
    <property type="entry name" value="PEPTIDASE S1 DOMAIN-CONTAINING PROTEIN"/>
    <property type="match status" value="1"/>
</dbReference>
<evidence type="ECO:0000313" key="4">
    <source>
        <dbReference type="Proteomes" id="UP000327044"/>
    </source>
</evidence>
<evidence type="ECO:0000259" key="2">
    <source>
        <dbReference type="Pfam" id="PF18701"/>
    </source>
</evidence>
<dbReference type="InterPro" id="IPR040676">
    <property type="entry name" value="DUF5641"/>
</dbReference>
<dbReference type="Pfam" id="PF17921">
    <property type="entry name" value="Integrase_H2C2"/>
    <property type="match status" value="1"/>
</dbReference>
<reference evidence="3 4" key="1">
    <citation type="journal article" date="2018" name="Elife">
        <title>Firefly genomes illuminate parallel origins of bioluminescence in beetles.</title>
        <authorList>
            <person name="Fallon T.R."/>
            <person name="Lower S.E."/>
            <person name="Chang C.H."/>
            <person name="Bessho-Uehara M."/>
            <person name="Martin G.J."/>
            <person name="Bewick A.J."/>
            <person name="Behringer M."/>
            <person name="Debat H.J."/>
            <person name="Wong I."/>
            <person name="Day J.C."/>
            <person name="Suvorov A."/>
            <person name="Silva C.J."/>
            <person name="Stanger-Hall K.F."/>
            <person name="Hall D.W."/>
            <person name="Schmitz R.J."/>
            <person name="Nelson D.R."/>
            <person name="Lewis S.M."/>
            <person name="Shigenobu S."/>
            <person name="Bybee S.M."/>
            <person name="Larracuente A.M."/>
            <person name="Oba Y."/>
            <person name="Weng J.K."/>
        </authorList>
    </citation>
    <scope>NUCLEOTIDE SEQUENCE [LARGE SCALE GENOMIC DNA]</scope>
    <source>
        <strain evidence="3">1611_PpyrPB1</strain>
        <tissue evidence="3">Whole body</tissue>
    </source>
</reference>
<sequence length="444" mass="50220">MTNVTNLILNLNHDESLKTLGVGWAPSSDLIQYNAHMNSTRSIVTKRFILANVSQIFDPLGLVGPVTVMAKLLMQDIWKLRIGWDVELSQNLKHRWEEISSQLLTIGVIKITRCVATDPTSSLELHGFSDPSVRAYGACIYIREILVDNSVRCQLLCAKSRVAPLKTLTLPKLELCAALLLTDLVDKVLNSSRKEFARVIYYCDSTITLSWIKDFIFNKFSTFETLIRVTAFCKRFINNCRDKSKKVVGKLLLLEINEAEATLVKMVQEESFGDEIRLLKQSKNLNSNSPILSLNPFLDGDILRVGGRLRHSDLAFSKKFPILLPKSHAFTNLVIRNEHIKALHGGVQTTLSQIRLRYWPIHGRSVTQKILRQCVVCFTNKRTPFNYKMGDLPKKDNAPSRHWKLGRVTKVHPGPDNVVRAATIKTSHGEVKRPSVRLCVLPTN</sequence>
<proteinExistence type="predicted"/>
<dbReference type="AlphaFoldDB" id="A0A5N4A9Z3"/>
<keyword evidence="4" id="KW-1185">Reference proteome</keyword>
<dbReference type="EMBL" id="VVIM01000009">
    <property type="protein sequence ID" value="KAB0794145.1"/>
    <property type="molecule type" value="Genomic_DNA"/>
</dbReference>
<dbReference type="Pfam" id="PF05380">
    <property type="entry name" value="Peptidase_A17"/>
    <property type="match status" value="1"/>
</dbReference>
<evidence type="ECO:0008006" key="5">
    <source>
        <dbReference type="Google" id="ProtNLM"/>
    </source>
</evidence>
<dbReference type="InParanoid" id="A0A5N4A9Z3"/>
<dbReference type="Pfam" id="PF18701">
    <property type="entry name" value="DUF5641"/>
    <property type="match status" value="1"/>
</dbReference>
<evidence type="ECO:0000313" key="3">
    <source>
        <dbReference type="EMBL" id="KAB0794145.1"/>
    </source>
</evidence>
<dbReference type="PANTHER" id="PTHR47331">
    <property type="entry name" value="PHD-TYPE DOMAIN-CONTAINING PROTEIN"/>
    <property type="match status" value="1"/>
</dbReference>
<dbReference type="Proteomes" id="UP000327044">
    <property type="component" value="Unassembled WGS sequence"/>
</dbReference>
<comment type="caution">
    <text evidence="3">The sequence shown here is derived from an EMBL/GenBank/DDBJ whole genome shotgun (WGS) entry which is preliminary data.</text>
</comment>
<dbReference type="InterPro" id="IPR008042">
    <property type="entry name" value="Retrotrans_Pao"/>
</dbReference>
<gene>
    <name evidence="3" type="ORF">PPYR_13765</name>
</gene>
<feature type="domain" description="Integrase zinc-binding" evidence="1">
    <location>
        <begin position="329"/>
        <end position="382"/>
    </location>
</feature>
<protein>
    <recommendedName>
        <fullName evidence="5">Integrase zinc-binding domain-containing protein</fullName>
    </recommendedName>
</protein>
<feature type="domain" description="DUF5641" evidence="2">
    <location>
        <begin position="392"/>
        <end position="441"/>
    </location>
</feature>
<name>A0A5N4A9Z3_PHOPY</name>
<dbReference type="InterPro" id="IPR041588">
    <property type="entry name" value="Integrase_H2C2"/>
</dbReference>
<evidence type="ECO:0000259" key="1">
    <source>
        <dbReference type="Pfam" id="PF17921"/>
    </source>
</evidence>
<organism evidence="3 4">
    <name type="scientific">Photinus pyralis</name>
    <name type="common">Common eastern firefly</name>
    <name type="synonym">Lampyris pyralis</name>
    <dbReference type="NCBI Taxonomy" id="7054"/>
    <lineage>
        <taxon>Eukaryota</taxon>
        <taxon>Metazoa</taxon>
        <taxon>Ecdysozoa</taxon>
        <taxon>Arthropoda</taxon>
        <taxon>Hexapoda</taxon>
        <taxon>Insecta</taxon>
        <taxon>Pterygota</taxon>
        <taxon>Neoptera</taxon>
        <taxon>Endopterygota</taxon>
        <taxon>Coleoptera</taxon>
        <taxon>Polyphaga</taxon>
        <taxon>Elateriformia</taxon>
        <taxon>Elateroidea</taxon>
        <taxon>Lampyridae</taxon>
        <taxon>Lampyrinae</taxon>
        <taxon>Photinus</taxon>
    </lineage>
</organism>